<proteinExistence type="predicted"/>
<feature type="compositionally biased region" description="Polar residues" evidence="1">
    <location>
        <begin position="35"/>
        <end position="47"/>
    </location>
</feature>
<accession>A0A5D2PI90</accession>
<dbReference type="AlphaFoldDB" id="A0A5D2PI90"/>
<reference evidence="2 3" key="1">
    <citation type="submission" date="2019-07" db="EMBL/GenBank/DDBJ databases">
        <title>WGS assembly of Gossypium tomentosum.</title>
        <authorList>
            <person name="Chen Z.J."/>
            <person name="Sreedasyam A."/>
            <person name="Ando A."/>
            <person name="Song Q."/>
            <person name="De L."/>
            <person name="Hulse-Kemp A."/>
            <person name="Ding M."/>
            <person name="Ye W."/>
            <person name="Kirkbride R."/>
            <person name="Jenkins J."/>
            <person name="Plott C."/>
            <person name="Lovell J."/>
            <person name="Lin Y.-M."/>
            <person name="Vaughn R."/>
            <person name="Liu B."/>
            <person name="Li W."/>
            <person name="Simpson S."/>
            <person name="Scheffler B."/>
            <person name="Saski C."/>
            <person name="Grover C."/>
            <person name="Hu G."/>
            <person name="Conover J."/>
            <person name="Carlson J."/>
            <person name="Shu S."/>
            <person name="Boston L."/>
            <person name="Williams M."/>
            <person name="Peterson D."/>
            <person name="Mcgee K."/>
            <person name="Jones D."/>
            <person name="Wendel J."/>
            <person name="Stelly D."/>
            <person name="Grimwood J."/>
            <person name="Schmutz J."/>
        </authorList>
    </citation>
    <scope>NUCLEOTIDE SEQUENCE [LARGE SCALE GENOMIC DNA]</scope>
    <source>
        <strain evidence="2">7179.01</strain>
    </source>
</reference>
<evidence type="ECO:0000313" key="3">
    <source>
        <dbReference type="Proteomes" id="UP000322667"/>
    </source>
</evidence>
<dbReference type="Proteomes" id="UP000322667">
    <property type="component" value="Chromosome A08"/>
</dbReference>
<organism evidence="2 3">
    <name type="scientific">Gossypium tomentosum</name>
    <name type="common">Hawaiian cotton</name>
    <name type="synonym">Gossypium sandvicense</name>
    <dbReference type="NCBI Taxonomy" id="34277"/>
    <lineage>
        <taxon>Eukaryota</taxon>
        <taxon>Viridiplantae</taxon>
        <taxon>Streptophyta</taxon>
        <taxon>Embryophyta</taxon>
        <taxon>Tracheophyta</taxon>
        <taxon>Spermatophyta</taxon>
        <taxon>Magnoliopsida</taxon>
        <taxon>eudicotyledons</taxon>
        <taxon>Gunneridae</taxon>
        <taxon>Pentapetalae</taxon>
        <taxon>rosids</taxon>
        <taxon>malvids</taxon>
        <taxon>Malvales</taxon>
        <taxon>Malvaceae</taxon>
        <taxon>Malvoideae</taxon>
        <taxon>Gossypium</taxon>
    </lineage>
</organism>
<protein>
    <submittedName>
        <fullName evidence="2">Uncharacterized protein</fullName>
    </submittedName>
</protein>
<keyword evidence="3" id="KW-1185">Reference proteome</keyword>
<name>A0A5D2PI90_GOSTO</name>
<gene>
    <name evidence="2" type="ORF">ES332_A08G201200v1</name>
</gene>
<dbReference type="EMBL" id="CM017617">
    <property type="protein sequence ID" value="TYI15663.1"/>
    <property type="molecule type" value="Genomic_DNA"/>
</dbReference>
<evidence type="ECO:0000313" key="2">
    <source>
        <dbReference type="EMBL" id="TYI15663.1"/>
    </source>
</evidence>
<sequence length="79" mass="9025">MLNSHSVPSPLNSHSFPYEVKSFPPFQFLPSPLTENEATLEPSSSPSVHRVIKKESRDIGMGKSGTSSTKWWWQRRRIL</sequence>
<evidence type="ECO:0000256" key="1">
    <source>
        <dbReference type="SAM" id="MobiDB-lite"/>
    </source>
</evidence>
<feature type="region of interest" description="Disordered" evidence="1">
    <location>
        <begin position="35"/>
        <end position="67"/>
    </location>
</feature>